<dbReference type="AlphaFoldDB" id="A0A2G1VXI6"/>
<gene>
    <name evidence="1" type="ORF">CEE69_30745</name>
</gene>
<dbReference type="OrthoDB" id="292504at2"/>
<comment type="caution">
    <text evidence="1">The sequence shown here is derived from an EMBL/GenBank/DDBJ whole genome shotgun (WGS) entry which is preliminary data.</text>
</comment>
<protein>
    <recommendedName>
        <fullName evidence="3">DUF1778 domain-containing protein</fullName>
    </recommendedName>
</protein>
<accession>A0A2G1VXI6</accession>
<dbReference type="GeneID" id="90612188"/>
<evidence type="ECO:0000313" key="2">
    <source>
        <dbReference type="Proteomes" id="UP000225740"/>
    </source>
</evidence>
<dbReference type="RefSeq" id="WP_099264376.1">
    <property type="nucleotide sequence ID" value="NZ_NIZW01000048.1"/>
</dbReference>
<proteinExistence type="predicted"/>
<reference evidence="1 2" key="1">
    <citation type="submission" date="2017-06" db="EMBL/GenBank/DDBJ databases">
        <title>Description of Rhodopirellula bahusiensis sp. nov.</title>
        <authorList>
            <person name="Kizina J."/>
            <person name="Harder J."/>
        </authorList>
    </citation>
    <scope>NUCLEOTIDE SEQUENCE [LARGE SCALE GENOMIC DNA]</scope>
    <source>
        <strain evidence="1 2">SWK21</strain>
    </source>
</reference>
<evidence type="ECO:0008006" key="3">
    <source>
        <dbReference type="Google" id="ProtNLM"/>
    </source>
</evidence>
<organism evidence="1 2">
    <name type="scientific">Rhodopirellula bahusiensis</name>
    <dbReference type="NCBI Taxonomy" id="2014065"/>
    <lineage>
        <taxon>Bacteria</taxon>
        <taxon>Pseudomonadati</taxon>
        <taxon>Planctomycetota</taxon>
        <taxon>Planctomycetia</taxon>
        <taxon>Pirellulales</taxon>
        <taxon>Pirellulaceae</taxon>
        <taxon>Rhodopirellula</taxon>
    </lineage>
</organism>
<evidence type="ECO:0000313" key="1">
    <source>
        <dbReference type="EMBL" id="PHQ31482.1"/>
    </source>
</evidence>
<dbReference type="Proteomes" id="UP000225740">
    <property type="component" value="Unassembled WGS sequence"/>
</dbReference>
<sequence>MTIELTHETETLAQKAAITLGFTSVAAFIEQAIRDKAESVTKTDDVVDADQQIEALRAFAQSHDPVSHFVDDSRDSIYPDRI</sequence>
<keyword evidence="2" id="KW-1185">Reference proteome</keyword>
<name>A0A2G1VXI6_9BACT</name>
<dbReference type="EMBL" id="NIZW01000048">
    <property type="protein sequence ID" value="PHQ31482.1"/>
    <property type="molecule type" value="Genomic_DNA"/>
</dbReference>